<organism evidence="1 2">
    <name type="scientific">Corynebacterium kefirresidentii</name>
    <dbReference type="NCBI Taxonomy" id="1979527"/>
    <lineage>
        <taxon>Bacteria</taxon>
        <taxon>Bacillati</taxon>
        <taxon>Actinomycetota</taxon>
        <taxon>Actinomycetes</taxon>
        <taxon>Mycobacteriales</taxon>
        <taxon>Corynebacteriaceae</taxon>
        <taxon>Corynebacterium</taxon>
    </lineage>
</organism>
<name>A0ABT8Q7B5_9CORY</name>
<reference evidence="1" key="1">
    <citation type="submission" date="2023-07" db="EMBL/GenBank/DDBJ databases">
        <title>Insights into the diversity of cutaneous corynebacteria.</title>
        <authorList>
            <person name="Bruggemann H."/>
            <person name="Poehlein A."/>
        </authorList>
    </citation>
    <scope>NUCLEOTIDE SEQUENCE</scope>
    <source>
        <strain evidence="1">P7_F1</strain>
    </source>
</reference>
<evidence type="ECO:0000313" key="1">
    <source>
        <dbReference type="EMBL" id="MDN8621178.1"/>
    </source>
</evidence>
<sequence>MFLSHALPDGTLLAGSGIQYGRDEDYPGGSLWYYFDLFNPDLHDGNIARFWGRFPDLNKDEGTIEFDAMLQASGFSEKFLTSNPHKDNLNIIEYVRKGR</sequence>
<gene>
    <name evidence="1" type="ORF">Q0N36_11435</name>
</gene>
<dbReference type="Proteomes" id="UP001174347">
    <property type="component" value="Unassembled WGS sequence"/>
</dbReference>
<keyword evidence="2" id="KW-1185">Reference proteome</keyword>
<comment type="caution">
    <text evidence="1">The sequence shown here is derived from an EMBL/GenBank/DDBJ whole genome shotgun (WGS) entry which is preliminary data.</text>
</comment>
<evidence type="ECO:0000313" key="2">
    <source>
        <dbReference type="Proteomes" id="UP001174347"/>
    </source>
</evidence>
<dbReference type="RefSeq" id="WP_301733087.1">
    <property type="nucleotide sequence ID" value="NZ_JAUKFL010000037.1"/>
</dbReference>
<accession>A0ABT8Q7B5</accession>
<protein>
    <submittedName>
        <fullName evidence="1">Uncharacterized protein</fullName>
    </submittedName>
</protein>
<dbReference type="EMBL" id="JAUKFM010000010">
    <property type="protein sequence ID" value="MDN8621178.1"/>
    <property type="molecule type" value="Genomic_DNA"/>
</dbReference>
<proteinExistence type="predicted"/>